<feature type="repeat" description="WD" evidence="1">
    <location>
        <begin position="2932"/>
        <end position="2973"/>
    </location>
</feature>
<dbReference type="InterPro" id="IPR001680">
    <property type="entry name" value="WD40_rpt"/>
</dbReference>
<feature type="domain" description="RAVE complex protein Rav1 C-terminal" evidence="2">
    <location>
        <begin position="1604"/>
        <end position="1950"/>
    </location>
</feature>
<feature type="repeat" description="WD" evidence="1">
    <location>
        <begin position="2979"/>
        <end position="3007"/>
    </location>
</feature>
<evidence type="ECO:0000259" key="2">
    <source>
        <dbReference type="Pfam" id="PF12234"/>
    </source>
</evidence>
<feature type="repeat" description="WD" evidence="1">
    <location>
        <begin position="2793"/>
        <end position="2825"/>
    </location>
</feature>
<dbReference type="EMBL" id="UZAD01000021">
    <property type="protein sequence ID" value="VDN81668.1"/>
    <property type="molecule type" value="Genomic_DNA"/>
</dbReference>
<dbReference type="Proteomes" id="UP000278627">
    <property type="component" value="Unassembled WGS sequence"/>
</dbReference>
<dbReference type="PANTHER" id="PTHR13950">
    <property type="entry name" value="RABCONNECTIN-RELATED"/>
    <property type="match status" value="1"/>
</dbReference>
<dbReference type="GO" id="GO:0007035">
    <property type="term" value="P:vacuolar acidification"/>
    <property type="evidence" value="ECO:0007669"/>
    <property type="project" value="TreeGrafter"/>
</dbReference>
<dbReference type="PROSITE" id="PS50082">
    <property type="entry name" value="WD_REPEATS_2"/>
    <property type="match status" value="3"/>
</dbReference>
<dbReference type="STRING" id="6280.A0A0N4SXR4"/>
<dbReference type="PANTHER" id="PTHR13950:SF9">
    <property type="entry name" value="RABCONNECTIN-3A"/>
    <property type="match status" value="1"/>
</dbReference>
<protein>
    <submittedName>
        <fullName evidence="5">WD_REPEATS_REGION domain-containing protein</fullName>
    </submittedName>
</protein>
<dbReference type="Gene3D" id="2.130.10.10">
    <property type="entry name" value="YVTN repeat-like/Quinoprotein amine dehydrogenase"/>
    <property type="match status" value="3"/>
</dbReference>
<dbReference type="InterPro" id="IPR052208">
    <property type="entry name" value="DmX-like/RAVE_component"/>
</dbReference>
<dbReference type="InterPro" id="IPR022033">
    <property type="entry name" value="Rav1p_C"/>
</dbReference>
<name>A0A0N4SXR4_BRUPA</name>
<evidence type="ECO:0000256" key="1">
    <source>
        <dbReference type="PROSITE-ProRule" id="PRU00221"/>
    </source>
</evidence>
<accession>A0A0N4SXR4</accession>
<evidence type="ECO:0000313" key="3">
    <source>
        <dbReference type="EMBL" id="VDN81668.1"/>
    </source>
</evidence>
<keyword evidence="4" id="KW-1185">Reference proteome</keyword>
<dbReference type="WBParaSite" id="BPAG_0000048101-mRNA-1">
    <property type="protein sequence ID" value="BPAG_0000048101-mRNA-1"/>
    <property type="gene ID" value="BPAG_0000048101"/>
</dbReference>
<evidence type="ECO:0000313" key="4">
    <source>
        <dbReference type="Proteomes" id="UP000278627"/>
    </source>
</evidence>
<dbReference type="Pfam" id="PF12234">
    <property type="entry name" value="Rav1p_C"/>
    <property type="match status" value="1"/>
</dbReference>
<gene>
    <name evidence="3" type="ORF">BPAG_LOCUS482</name>
</gene>
<dbReference type="SUPFAM" id="SSF50978">
    <property type="entry name" value="WD40 repeat-like"/>
    <property type="match status" value="2"/>
</dbReference>
<reference evidence="5" key="1">
    <citation type="submission" date="2016-04" db="UniProtKB">
        <authorList>
            <consortium name="WormBaseParasite"/>
        </authorList>
    </citation>
    <scope>IDENTIFICATION</scope>
</reference>
<dbReference type="InterPro" id="IPR036322">
    <property type="entry name" value="WD40_repeat_dom_sf"/>
</dbReference>
<dbReference type="InterPro" id="IPR015943">
    <property type="entry name" value="WD40/YVTN_repeat-like_dom_sf"/>
</dbReference>
<dbReference type="Pfam" id="PF00400">
    <property type="entry name" value="WD40"/>
    <property type="match status" value="3"/>
</dbReference>
<sequence>MNVHQILTGALNRGGEVFSVGVIDGLSFTACAVGTNVVIYSSSFKRVQVITPASCDEGLLVKCVSACCETGKVFIPHLFFSGWLAENSVQIVATYSSVVRVYEPIMRTEDGTNGFTYQWIETSNLPLKYAVDKIQWSLQGLRLLICCGDVLHLYQNLLLSAALDVKLDTVAFGVVEEENEPENERVSSWNCVWSQKLAAKPKFMASSPDGTYFATCGVSDCLVKIWFQREESGGVENSENGLSFGFSYVQHPQPVTGFEWRKIPRYMSRQYVQNALLTWCGDNTVRIWKESTTISVDFQTVISTAEVICIEKSLTGERCSKKHSLRSTRAKIKTFLKKIMERKALAGELMQPTRSCVFRNASLCEIASGNQTDSSPVFYLCTTINAQNDCLLVPSLGTSSEQRPFMIHWLNNKEIVYDTGIERIMVEALISDCSAQPNEIENSIRKSVLSMQNLFTESIHNIDDAKVTSTGSMDHEDVFMDGTLANNFNDATGTFSNDTTSSKDPLDLKLNILIREWKKSTDVLFAVHPVDGSLLTWTVEWLDDPLRQPAISFTSRFPSAFSLSDATSLNPSLSVYYPHNFLHEQFAENCSSDGVSQIFERRSTNLLYLLTHHNNGSLNLWNLTFEDNGKFNTVVNISHASRMCGHRYKISQVIAHPVLPLVLTTSHYNYITQDTEESGKAELILWKINPVGPLCKCGGVRELARLTSNSSDAFTAVTWLPVILSSSLLGWLSTSPCSSFVANSSGHINIYEAIVDAAEFLTDIHTSGRRDVSHFESSCSTSDGKTFDIRNKESMKKMCKVVSTQSSTKPGCIILLSSINAASCADKILLIHAFNERLLVAKDDVSGATGTSQNLATEQTNINRCYLVLFEKEKDSFTRLRMWLINIAVSNLEDLENLLAMNSSGLISVKNGNEDSLNKFQLSTDLVYDDHVVLPDGVSVSSHYFPLNLRYSIVSGNYILMKPPALLFNGLLLKVILVEPSSGHLPSSNLYPTYRAPYLVLLACSDENVRFYECLRITESNESICYKWKMWRMISNTADSNIEMDGEVYFLGQIYSISAAHSSRFACAYLPEGMSCATSSISSVKVGVFECESSGGVEWLREDTITVSLRHKMSKDLAENYLRESDTVISGFFMFICFNYEHYTEMPVNNVCLKWVSAENGSHILTVALGTYIFLYTQVSQGAAQRNIVMMKEHDTHRRGPLRKASSLANPETVSTRLVRWLCIRFLELKSADGLPPLPTTLGWVRDGLLIIGMQSEMRCYNQWNFQAEFPKNEKVAEVTEDLSRAKSSSHLALDGLSISSHSSLDQLLKKSKQDSVSLNKQKLYKDLLQRMYSVPYDLQTLLLKDVHVLEAISEEGLFEAARLASPILPQYHPKLLIELLNSGRTHVVKAILLHVLKSLKQLHISIANPLSRASSIRKMSLTSGDLKMEGSGQDATRGLSDTFDDSNLEYDELDGIPPLPLYLLLSAGDPFSVAKVKTSEIPQLIFNKSFKDDNLDGSLDMDSEPKKSRQNSFSMDSAHAVFVSTSFTARHNRLLTEFLTHTHLPGLSSVDQMHLLAVADTLSHFSSDITDKSAQANAAFQITQTRIMNDATSGYATPIAGFETIDECGLRYLMAMKQHEYLLLCLPLQQKHSLRSRGLSPSQIIWALHSETETELLNAIPCLQKPTLSWEELRALGVAWWLKSTASLHAIIEKLAKAAFQKNQDPLDACLYYLLLKKKNLLAHLFKTVKDNRMLDFFMHDFNEERWKKAALKNAFVLMGKQRFQHAAAFFLLAGSVKDAIQIVLKKLQDLQLAIIIVRLCERECEEQGNLLGELLCKEIFGMEITDVKDFDVTPGANRNPFVRSMAYWHLKEYVRAANTLVDEAGCVHLDASMEYSLPDIFNFYSFIRIHHLVIRQRLINAGIQVSSTEKFLAVVKHLSSVITPSERRLYFRTASVHMASGCPLLALDVLARLPKNLTVVESVSLSPEINKHVRLKLSENDSWDNQSDTIDWSVPVSSAHAVELNAQLNDLKTEDEGVVQKENMAEVISDVSNRASENDATLDVIAQHMKFTASLRLLLEELSTLASAFEVDGGQLRFQLLNWLEAGVSVLQKICGYRNDCNSLKLDITENEEFNDNVISSMILHKTVHMDREEISTRCHHVLNRRRWLRTNQKLVHTFISYCTLHNSQSHRLTAALMEFLLLQMEVQQDCGPKLFVSESLPAHSFPLFVASVSQWEMFAPSPLSFIKRLCSDILLSLVDLSEPPQIESSLTLTKIYKVYSLCQGLSSCLYQSLCNVGNICESSHGVLARLPGVAAANEDLQVTTLPSKWPGVDNLLIILSREKNEETPQLRLLVLETYVAVFASLFTYALATYDARWLLRLTARNIGAKEFGTLFGGGGGKMQKVAPSKTPGSLVKWATTVPSCFSSNQTHIKPDKNYLSADSSSFRANCNTEVIGVEAAIPSSVGFSANNSRSLEEHVSFEWIPPKKSMVQFFAEKPDLPEIVNECYDSDEEHHESVIELEELHKKQHIDSEGFAWWLLRLALTHQQLYRMKSFLQLAGLEYSELPALSPRANAVFKLIENWAKQLEDHLCTMFDGCPSDLLPDLSIRKDDNESPLNKYAVLMETNNTPFEYADLSVLPVKRIWLYLIRQDHILPLFIKHIFGFADQQNESFLREGVGELESSDAVNVFKIVQREHEPIAAFCCSEVRPGWLVVSNTRELQEMDITALLNDAKNLKLSAWLFNRTELDVALDGTKRDVFKVYDNDDYQLITENGQQTTSVNTMTPFIVDRSRKALIKPFYHWIQFLQMYKRQVNGIRRLDSHPTMPYYVSGSSDGSIRLWEWGVGQPFFTPRIAGQYAKVTKVLFCCNGSKFASVDNDGILCLWQATPGLPVKKPFFNQKCHSKSAADVRFLGSASSVLVTAGLSLSDENISLWDTLMPQSKALIHSWTAHPEGATSVMYLSSCQTIVSGGRHGELCVWDVRQRRLRSTMKCFENSSVKCLACDPFQQIIVAGSNDGDIKVWNTDLVPNLVASLDGEHVARGGFSLRQVASVVQGVQQLYVDPEVRLFSCGADCSLKIRSLHAVT</sequence>
<dbReference type="SMART" id="SM00320">
    <property type="entry name" value="WD40"/>
    <property type="match status" value="8"/>
</dbReference>
<proteinExistence type="predicted"/>
<keyword evidence="1" id="KW-0853">WD repeat</keyword>
<evidence type="ECO:0000313" key="5">
    <source>
        <dbReference type="WBParaSite" id="BPAG_0000048101-mRNA-1"/>
    </source>
</evidence>
<organism evidence="5">
    <name type="scientific">Brugia pahangi</name>
    <name type="common">Filarial nematode worm</name>
    <dbReference type="NCBI Taxonomy" id="6280"/>
    <lineage>
        <taxon>Eukaryota</taxon>
        <taxon>Metazoa</taxon>
        <taxon>Ecdysozoa</taxon>
        <taxon>Nematoda</taxon>
        <taxon>Chromadorea</taxon>
        <taxon>Rhabditida</taxon>
        <taxon>Spirurina</taxon>
        <taxon>Spiruromorpha</taxon>
        <taxon>Filarioidea</taxon>
        <taxon>Onchocercidae</taxon>
        <taxon>Brugia</taxon>
    </lineage>
</organism>
<reference evidence="3 4" key="2">
    <citation type="submission" date="2018-11" db="EMBL/GenBank/DDBJ databases">
        <authorList>
            <consortium name="Pathogen Informatics"/>
        </authorList>
    </citation>
    <scope>NUCLEOTIDE SEQUENCE [LARGE SCALE GENOMIC DNA]</scope>
</reference>
<dbReference type="GO" id="GO:0043291">
    <property type="term" value="C:RAVE complex"/>
    <property type="evidence" value="ECO:0007669"/>
    <property type="project" value="TreeGrafter"/>
</dbReference>